<comment type="similarity">
    <text evidence="12">Belongs to the DnaG primase family.</text>
</comment>
<evidence type="ECO:0000256" key="1">
    <source>
        <dbReference type="ARBA" id="ARBA00022478"/>
    </source>
</evidence>
<evidence type="ECO:0000256" key="12">
    <source>
        <dbReference type="HAMAP-Rule" id="MF_00974"/>
    </source>
</evidence>
<keyword evidence="9" id="KW-0460">Magnesium</keyword>
<dbReference type="EMBL" id="JANHJP010000002">
    <property type="protein sequence ID" value="MDC9031871.1"/>
    <property type="molecule type" value="Genomic_DNA"/>
</dbReference>
<feature type="zinc finger region" description="CHC2-type" evidence="12">
    <location>
        <begin position="40"/>
        <end position="64"/>
    </location>
</feature>
<protein>
    <recommendedName>
        <fullName evidence="12">DNA primase</fullName>
        <ecNumber evidence="12">2.7.7.101</ecNumber>
    </recommendedName>
</protein>
<gene>
    <name evidence="12" type="primary">dnaG</name>
    <name evidence="15" type="ORF">M8044_000090</name>
</gene>
<dbReference type="EC" id="2.7.7.101" evidence="12"/>
<dbReference type="InterPro" id="IPR006295">
    <property type="entry name" value="DNA_primase_DnaG"/>
</dbReference>
<keyword evidence="1 12" id="KW-0240">DNA-directed RNA polymerase</keyword>
<dbReference type="InterPro" id="IPR002694">
    <property type="entry name" value="Znf_CHC2"/>
</dbReference>
<dbReference type="InterPro" id="IPR034151">
    <property type="entry name" value="TOPRIM_DnaG_bac"/>
</dbReference>
<dbReference type="SUPFAM" id="SSF56731">
    <property type="entry name" value="DNA primase core"/>
    <property type="match status" value="1"/>
</dbReference>
<evidence type="ECO:0000256" key="2">
    <source>
        <dbReference type="ARBA" id="ARBA00022515"/>
    </source>
</evidence>
<dbReference type="Pfam" id="PF08275">
    <property type="entry name" value="DNAG_N"/>
    <property type="match status" value="1"/>
</dbReference>
<comment type="catalytic activity">
    <reaction evidence="12">
        <text>ssDNA + n NTP = ssDNA/pppN(pN)n-1 hybrid + (n-1) diphosphate.</text>
        <dbReference type="EC" id="2.7.7.101"/>
    </reaction>
</comment>
<evidence type="ECO:0000256" key="7">
    <source>
        <dbReference type="ARBA" id="ARBA00022771"/>
    </source>
</evidence>
<dbReference type="SUPFAM" id="SSF57783">
    <property type="entry name" value="Zinc beta-ribbon"/>
    <property type="match status" value="1"/>
</dbReference>
<dbReference type="SMART" id="SM00493">
    <property type="entry name" value="TOPRIM"/>
    <property type="match status" value="1"/>
</dbReference>
<dbReference type="Proteomes" id="UP001221763">
    <property type="component" value="Unassembled WGS sequence"/>
</dbReference>
<feature type="domain" description="Toprim" evidence="14">
    <location>
        <begin position="271"/>
        <end position="350"/>
    </location>
</feature>
<proteinExistence type="inferred from homology"/>
<evidence type="ECO:0000256" key="9">
    <source>
        <dbReference type="ARBA" id="ARBA00022842"/>
    </source>
</evidence>
<dbReference type="InterPro" id="IPR050219">
    <property type="entry name" value="DnaG_primase"/>
</dbReference>
<dbReference type="Pfam" id="PF01807">
    <property type="entry name" value="Zn_ribbon_DnaG"/>
    <property type="match status" value="1"/>
</dbReference>
<evidence type="ECO:0000256" key="6">
    <source>
        <dbReference type="ARBA" id="ARBA00022723"/>
    </source>
</evidence>
<dbReference type="InterPro" id="IPR006171">
    <property type="entry name" value="TOPRIM_dom"/>
</dbReference>
<comment type="domain">
    <text evidence="12">Contains an N-terminal zinc-binding domain, a central core domain that contains the primase activity, and a C-terminal DnaB-binding domain.</text>
</comment>
<dbReference type="InterPro" id="IPR030846">
    <property type="entry name" value="DnaG_bac"/>
</dbReference>
<comment type="function">
    <text evidence="12">RNA polymerase that catalyzes the synthesis of short RNA molecules used as primers for DNA polymerase during DNA replication.</text>
</comment>
<dbReference type="Gene3D" id="3.90.580.10">
    <property type="entry name" value="Zinc finger, CHC2-type domain"/>
    <property type="match status" value="1"/>
</dbReference>
<evidence type="ECO:0000256" key="10">
    <source>
        <dbReference type="ARBA" id="ARBA00023125"/>
    </source>
</evidence>
<sequence length="633" mass="75284">MIDINKDLINRLNKEISIYELVNKNGIFLKKSGKNFFGLCPFHKEKTPSFSVSIEKNIALCMSCHKGGSPIKFYSQFKNISASEAIQQLAELFNLVLPEKKFSFENLLDSILKSVYKFYQDSLLFLLDKKEYEDHPLINYLLKERKLNKELIKEFGLGYSHKSNNALAKYLVDKMNYKYEDLLKLGLIFYNQQKQLQINDQNKYLDFFRNRLMFPLTNIEGKIVGFCGRSFPEYSQDKKEPKYLFNSSDRCKKENLLYRFFEHKQDIQEQKEVILCEGFFDVISFYKIGMKNTVAVLGTHLNRNQMISLKSIASKIILALDEDDAGKIATEKMALELNKNKFMINILNLPSGFDPDQYITSSKQDNIIFLKQKLEERIKNYIFIQIDRLMQEGWTKDQIQLNIESLLKYHNKDTIQYFKNKINEKYQIQINLLSFISIKETNNQLLKQKQDKISLKDIIQKNAKEINILTELFLNPKYIDLVLEESYKYSTIHFDIIELIRKIKEYYNKYITDEEKLQYRINISNFKNVYKSFLDNINDSIKIYNLLFRVENNPVFQQKKKIENPDYLKSLFYPFEMEEDFLKQQEIKKEIQILQEKILKEEDVVKINQLFDELKKCKEKLINNQKNSVLKIK</sequence>
<comment type="subunit">
    <text evidence="12">Monomer. Interacts with DnaB.</text>
</comment>
<dbReference type="NCBIfam" id="TIGR01391">
    <property type="entry name" value="dnaG"/>
    <property type="match status" value="1"/>
</dbReference>
<dbReference type="RefSeq" id="WP_273585102.1">
    <property type="nucleotide sequence ID" value="NZ_JANHJP010000002.1"/>
</dbReference>
<dbReference type="PROSITE" id="PS50880">
    <property type="entry name" value="TOPRIM"/>
    <property type="match status" value="1"/>
</dbReference>
<evidence type="ECO:0000256" key="3">
    <source>
        <dbReference type="ARBA" id="ARBA00022679"/>
    </source>
</evidence>
<keyword evidence="11 12" id="KW-0804">Transcription</keyword>
<evidence type="ECO:0000256" key="13">
    <source>
        <dbReference type="SAM" id="Coils"/>
    </source>
</evidence>
<keyword evidence="13" id="KW-0175">Coiled coil</keyword>
<evidence type="ECO:0000313" key="15">
    <source>
        <dbReference type="EMBL" id="MDC9031871.1"/>
    </source>
</evidence>
<evidence type="ECO:0000256" key="4">
    <source>
        <dbReference type="ARBA" id="ARBA00022695"/>
    </source>
</evidence>
<reference evidence="15 16" key="1">
    <citation type="journal article" date="2023" name="Plant">
        <title>Draft Genome Sequence Resource of CBPPT1, a 'Candidatus Phytoplasma trifolii'-Related Strain Associated with Potato Purple Top Disease in the Columbia Basin, U.S.A.</title>
        <authorList>
            <person name="Wei W."/>
            <person name="Shao J."/>
            <person name="Bottner-Parker K.D."/>
            <person name="Zhao Y."/>
        </authorList>
    </citation>
    <scope>NUCLEOTIDE SEQUENCE [LARGE SCALE GENOMIC DNA]</scope>
    <source>
        <strain evidence="15 16">CBPPT1</strain>
    </source>
</reference>
<keyword evidence="16" id="KW-1185">Reference proteome</keyword>
<dbReference type="PANTHER" id="PTHR30313">
    <property type="entry name" value="DNA PRIMASE"/>
    <property type="match status" value="1"/>
</dbReference>
<dbReference type="Gene3D" id="3.40.1360.10">
    <property type="match status" value="1"/>
</dbReference>
<comment type="cofactor">
    <cofactor evidence="12">
        <name>Zn(2+)</name>
        <dbReference type="ChEBI" id="CHEBI:29105"/>
    </cofactor>
    <text evidence="12">Binds 1 zinc ion per monomer.</text>
</comment>
<keyword evidence="3 12" id="KW-0808">Transferase</keyword>
<evidence type="ECO:0000313" key="16">
    <source>
        <dbReference type="Proteomes" id="UP001221763"/>
    </source>
</evidence>
<feature type="coiled-coil region" evidence="13">
    <location>
        <begin position="584"/>
        <end position="627"/>
    </location>
</feature>
<evidence type="ECO:0000259" key="14">
    <source>
        <dbReference type="PROSITE" id="PS50880"/>
    </source>
</evidence>
<keyword evidence="8 12" id="KW-0862">Zinc</keyword>
<dbReference type="SMART" id="SM00400">
    <property type="entry name" value="ZnF_CHCC"/>
    <property type="match status" value="1"/>
</dbReference>
<dbReference type="Gene3D" id="3.90.980.10">
    <property type="entry name" value="DNA primase, catalytic core, N-terminal domain"/>
    <property type="match status" value="1"/>
</dbReference>
<accession>A0ABT5L861</accession>
<evidence type="ECO:0000256" key="5">
    <source>
        <dbReference type="ARBA" id="ARBA00022705"/>
    </source>
</evidence>
<keyword evidence="7 12" id="KW-0863">Zinc-finger</keyword>
<evidence type="ECO:0000256" key="8">
    <source>
        <dbReference type="ARBA" id="ARBA00022833"/>
    </source>
</evidence>
<keyword evidence="5 12" id="KW-0235">DNA replication</keyword>
<dbReference type="PANTHER" id="PTHR30313:SF2">
    <property type="entry name" value="DNA PRIMASE"/>
    <property type="match status" value="1"/>
</dbReference>
<organism evidence="15 16">
    <name type="scientific">Columbia Basin potato purple top phytoplasma</name>
    <dbReference type="NCBI Taxonomy" id="307134"/>
    <lineage>
        <taxon>Bacteria</taxon>
        <taxon>Bacillati</taxon>
        <taxon>Mycoplasmatota</taxon>
        <taxon>Mollicutes</taxon>
        <taxon>Acholeplasmatales</taxon>
        <taxon>Acholeplasmataceae</taxon>
        <taxon>Candidatus Phytoplasma</taxon>
        <taxon>16SrVI (Clover proliferation group)</taxon>
    </lineage>
</organism>
<dbReference type="Pfam" id="PF13155">
    <property type="entry name" value="Toprim_2"/>
    <property type="match status" value="1"/>
</dbReference>
<dbReference type="InterPro" id="IPR013264">
    <property type="entry name" value="DNAG_N"/>
</dbReference>
<dbReference type="HAMAP" id="MF_00974">
    <property type="entry name" value="DNA_primase_DnaG"/>
    <property type="match status" value="1"/>
</dbReference>
<dbReference type="InterPro" id="IPR037068">
    <property type="entry name" value="DNA_primase_core_N_sf"/>
</dbReference>
<keyword evidence="2 12" id="KW-0639">Primosome</keyword>
<keyword evidence="6 12" id="KW-0479">Metal-binding</keyword>
<name>A0ABT5L861_9MOLU</name>
<keyword evidence="10 12" id="KW-0238">DNA-binding</keyword>
<dbReference type="CDD" id="cd03364">
    <property type="entry name" value="TOPRIM_DnaG_primases"/>
    <property type="match status" value="1"/>
</dbReference>
<dbReference type="InterPro" id="IPR036977">
    <property type="entry name" value="DNA_primase_Znf_CHC2"/>
</dbReference>
<keyword evidence="4 12" id="KW-0548">Nucleotidyltransferase</keyword>
<evidence type="ECO:0000256" key="11">
    <source>
        <dbReference type="ARBA" id="ARBA00023163"/>
    </source>
</evidence>
<comment type="caution">
    <text evidence="15">The sequence shown here is derived from an EMBL/GenBank/DDBJ whole genome shotgun (WGS) entry which is preliminary data.</text>
</comment>